<feature type="transmembrane region" description="Helical" evidence="2">
    <location>
        <begin position="242"/>
        <end position="262"/>
    </location>
</feature>
<keyword evidence="2" id="KW-0472">Membrane</keyword>
<feature type="transmembrane region" description="Helical" evidence="2">
    <location>
        <begin position="138"/>
        <end position="161"/>
    </location>
</feature>
<dbReference type="PANTHER" id="PTHR37013">
    <property type="entry name" value="INTEGRAL MEMBRANE PROTEIN (AFU_ORTHOLOGUE AFUA_1G05950)-RELATED"/>
    <property type="match status" value="1"/>
</dbReference>
<accession>A0A0G4LDM7</accession>
<keyword evidence="5" id="KW-1185">Reference proteome</keyword>
<dbReference type="Proteomes" id="UP000044602">
    <property type="component" value="Unassembled WGS sequence"/>
</dbReference>
<evidence type="ECO:0000313" key="4">
    <source>
        <dbReference type="EMBL" id="CRK20157.1"/>
    </source>
</evidence>
<evidence type="ECO:0000313" key="5">
    <source>
        <dbReference type="Proteomes" id="UP000044602"/>
    </source>
</evidence>
<dbReference type="EMBL" id="CVQH01011225">
    <property type="protein sequence ID" value="CRK20157.1"/>
    <property type="molecule type" value="Genomic_DNA"/>
</dbReference>
<dbReference type="Pfam" id="PF24802">
    <property type="entry name" value="DUF7703"/>
    <property type="match status" value="2"/>
</dbReference>
<reference evidence="4 5" key="1">
    <citation type="submission" date="2015-05" db="EMBL/GenBank/DDBJ databases">
        <authorList>
            <person name="Wang D.B."/>
            <person name="Wang M."/>
        </authorList>
    </citation>
    <scope>NUCLEOTIDE SEQUENCE [LARGE SCALE GENOMIC DNA]</scope>
    <source>
        <strain evidence="4">VL1</strain>
    </source>
</reference>
<evidence type="ECO:0000256" key="2">
    <source>
        <dbReference type="SAM" id="Phobius"/>
    </source>
</evidence>
<organism evidence="4 5">
    <name type="scientific">Verticillium longisporum</name>
    <name type="common">Verticillium dahliae var. longisporum</name>
    <dbReference type="NCBI Taxonomy" id="100787"/>
    <lineage>
        <taxon>Eukaryota</taxon>
        <taxon>Fungi</taxon>
        <taxon>Dikarya</taxon>
        <taxon>Ascomycota</taxon>
        <taxon>Pezizomycotina</taxon>
        <taxon>Sordariomycetes</taxon>
        <taxon>Hypocreomycetidae</taxon>
        <taxon>Glomerellales</taxon>
        <taxon>Plectosphaerellaceae</taxon>
        <taxon>Verticillium</taxon>
    </lineage>
</organism>
<evidence type="ECO:0000256" key="1">
    <source>
        <dbReference type="SAM" id="MobiDB-lite"/>
    </source>
</evidence>
<feature type="transmembrane region" description="Helical" evidence="2">
    <location>
        <begin position="173"/>
        <end position="191"/>
    </location>
</feature>
<keyword evidence="2" id="KW-1133">Transmembrane helix</keyword>
<sequence length="442" mass="48648">MALCSFGSPGRAACALDVNGAPFSNGRCQAGWSRPPATAWAALIDQRAVAPTRHSESANHHDHGIVSNSTRDLNAAFPIVIFITIALYNAVELACIIFFTFKKRNGLYFWSFCVATFGLVPYSVGFLLKGLGINTRLIYLYVTMIVIGWSCLVTGQSVVLYSRLHLVDRDPRHLRFVLAMVITNADYLPYSRFLLVYSVYEKIQITIFFLQELIISIMYIVATTKLFRDSTLHAKSARKRMLWHLILVNIVVILLDITILGLEYAGYYELQTAYKALVYSIKLKLEFNILNGLIDLSGGRMGTSSGQNDYIFDGSQRVPACFDSLPAMAMDTIEVGGTLQDELARKGAIANPEIGRRYSAHVQTGHEPTDEARSGTADGILIMKTTEVNIVRDSEIERQMKCLRRISTTSLPGTGSLELATTLEPGAGSASSSEIGFAKNGA</sequence>
<protein>
    <recommendedName>
        <fullName evidence="3">DUF7703 domain-containing protein</fullName>
    </recommendedName>
</protein>
<feature type="domain" description="DUF7703" evidence="3">
    <location>
        <begin position="76"/>
        <end position="185"/>
    </location>
</feature>
<keyword evidence="2" id="KW-0812">Transmembrane</keyword>
<feature type="transmembrane region" description="Helical" evidence="2">
    <location>
        <begin position="107"/>
        <end position="126"/>
    </location>
</feature>
<dbReference type="AlphaFoldDB" id="A0A0G4LDM7"/>
<evidence type="ECO:0000259" key="3">
    <source>
        <dbReference type="Pfam" id="PF24802"/>
    </source>
</evidence>
<dbReference type="PANTHER" id="PTHR37013:SF4">
    <property type="entry name" value="INTEGRAL MEMBRANE PROTEIN"/>
    <property type="match status" value="1"/>
</dbReference>
<feature type="region of interest" description="Disordered" evidence="1">
    <location>
        <begin position="414"/>
        <end position="442"/>
    </location>
</feature>
<dbReference type="InterPro" id="IPR056120">
    <property type="entry name" value="DUF7703"/>
</dbReference>
<feature type="transmembrane region" description="Helical" evidence="2">
    <location>
        <begin position="203"/>
        <end position="222"/>
    </location>
</feature>
<feature type="transmembrane region" description="Helical" evidence="2">
    <location>
        <begin position="75"/>
        <end position="100"/>
    </location>
</feature>
<feature type="domain" description="DUF7703" evidence="3">
    <location>
        <begin position="192"/>
        <end position="303"/>
    </location>
</feature>
<gene>
    <name evidence="4" type="ORF">BN1708_012756</name>
</gene>
<proteinExistence type="predicted"/>
<name>A0A0G4LDM7_VERLO</name>